<evidence type="ECO:0000256" key="2">
    <source>
        <dbReference type="ARBA" id="ARBA00022729"/>
    </source>
</evidence>
<dbReference type="Pfam" id="PF13458">
    <property type="entry name" value="Peripla_BP_6"/>
    <property type="match status" value="1"/>
</dbReference>
<name>A0A8J7RL10_9HYPH</name>
<dbReference type="InterPro" id="IPR028082">
    <property type="entry name" value="Peripla_BP_I"/>
</dbReference>
<feature type="chain" id="PRO_5035264892" evidence="3">
    <location>
        <begin position="29"/>
        <end position="401"/>
    </location>
</feature>
<dbReference type="PANTHER" id="PTHR47235">
    <property type="entry name" value="BLR6548 PROTEIN"/>
    <property type="match status" value="1"/>
</dbReference>
<sequence length="401" mass="44034">MLNRRKLLKGAAVAAVLAPLGFPGAAFAQESLNWFVNADLSGPAAYSSAAEAEGIQDFVAWKNAQGGIRDRKINVTVMDTGFQPSVSVANFNKAVAGGRLDFVYADSTGMVQGVTPENNSTYKIYMGGGSQASELADPSKYPYYFINGATYGQQMLALVRYIDQNRKGDEKPKLAIVHSSAAFGRDGIELAQKEAEKLGIEVVLLQQTKMTESDVSAFALAVRQAAPTHVIFHGYAMGVWPEVMRLVRDYGMDDVQFMGTVWQNEREKIMELGDVADGLIGVAMYNIKTEGSDGEMMKVIDEIHRKKKPNYDGYVTIGYLDGWLDAMMASVATEKLIDEGKEINGDNLVAAVNSLKDWDTGGIIESPVTFKNNAIGLARIFKWDMKNNWNPEPISDWMYVE</sequence>
<evidence type="ECO:0000313" key="6">
    <source>
        <dbReference type="Proteomes" id="UP000666240"/>
    </source>
</evidence>
<evidence type="ECO:0000256" key="3">
    <source>
        <dbReference type="SAM" id="SignalP"/>
    </source>
</evidence>
<evidence type="ECO:0000256" key="1">
    <source>
        <dbReference type="ARBA" id="ARBA00010062"/>
    </source>
</evidence>
<dbReference type="RefSeq" id="WP_209336532.1">
    <property type="nucleotide sequence ID" value="NZ_JAGIYY010000007.1"/>
</dbReference>
<keyword evidence="6" id="KW-1185">Reference proteome</keyword>
<evidence type="ECO:0000313" key="5">
    <source>
        <dbReference type="EMBL" id="MBP0440336.1"/>
    </source>
</evidence>
<proteinExistence type="inferred from homology"/>
<dbReference type="InterPro" id="IPR028081">
    <property type="entry name" value="Leu-bd"/>
</dbReference>
<comment type="similarity">
    <text evidence="1">Belongs to the leucine-binding protein family.</text>
</comment>
<organism evidence="5 6">
    <name type="scientific">Tianweitania sediminis</name>
    <dbReference type="NCBI Taxonomy" id="1502156"/>
    <lineage>
        <taxon>Bacteria</taxon>
        <taxon>Pseudomonadati</taxon>
        <taxon>Pseudomonadota</taxon>
        <taxon>Alphaproteobacteria</taxon>
        <taxon>Hyphomicrobiales</taxon>
        <taxon>Phyllobacteriaceae</taxon>
        <taxon>Tianweitania</taxon>
    </lineage>
</organism>
<gene>
    <name evidence="5" type="ORF">J5Y06_16920</name>
</gene>
<evidence type="ECO:0000259" key="4">
    <source>
        <dbReference type="Pfam" id="PF13458"/>
    </source>
</evidence>
<dbReference type="PROSITE" id="PS51318">
    <property type="entry name" value="TAT"/>
    <property type="match status" value="1"/>
</dbReference>
<dbReference type="InterPro" id="IPR006311">
    <property type="entry name" value="TAT_signal"/>
</dbReference>
<reference evidence="5" key="1">
    <citation type="submission" date="2021-03" db="EMBL/GenBank/DDBJ databases">
        <title>Genome sequencing and assembly of Tianweitania sediminis.</title>
        <authorList>
            <person name="Chhetri G."/>
        </authorList>
    </citation>
    <scope>NUCLEOTIDE SEQUENCE</scope>
    <source>
        <strain evidence="5">Z8</strain>
    </source>
</reference>
<dbReference type="NCBIfam" id="TIGR01409">
    <property type="entry name" value="TAT_signal_seq"/>
    <property type="match status" value="1"/>
</dbReference>
<dbReference type="Proteomes" id="UP000666240">
    <property type="component" value="Unassembled WGS sequence"/>
</dbReference>
<dbReference type="InterPro" id="IPR019546">
    <property type="entry name" value="TAT_signal_bac_arc"/>
</dbReference>
<dbReference type="EMBL" id="JAGIYY010000007">
    <property type="protein sequence ID" value="MBP0440336.1"/>
    <property type="molecule type" value="Genomic_DNA"/>
</dbReference>
<dbReference type="PANTHER" id="PTHR47235:SF1">
    <property type="entry name" value="BLR6548 PROTEIN"/>
    <property type="match status" value="1"/>
</dbReference>
<comment type="caution">
    <text evidence="5">The sequence shown here is derived from an EMBL/GenBank/DDBJ whole genome shotgun (WGS) entry which is preliminary data.</text>
</comment>
<dbReference type="AlphaFoldDB" id="A0A8J7RL10"/>
<feature type="signal peptide" evidence="3">
    <location>
        <begin position="1"/>
        <end position="28"/>
    </location>
</feature>
<dbReference type="SUPFAM" id="SSF53822">
    <property type="entry name" value="Periplasmic binding protein-like I"/>
    <property type="match status" value="1"/>
</dbReference>
<feature type="domain" description="Leucine-binding protein" evidence="4">
    <location>
        <begin position="38"/>
        <end position="370"/>
    </location>
</feature>
<accession>A0A8J7RL10</accession>
<keyword evidence="2 3" id="KW-0732">Signal</keyword>
<dbReference type="Gene3D" id="3.40.50.2300">
    <property type="match status" value="2"/>
</dbReference>
<protein>
    <submittedName>
        <fullName evidence="5">ABC transporter substrate-binding protein</fullName>
    </submittedName>
</protein>